<feature type="region of interest" description="Disordered" evidence="1">
    <location>
        <begin position="38"/>
        <end position="109"/>
    </location>
</feature>
<evidence type="ECO:0000313" key="5">
    <source>
        <dbReference type="Proteomes" id="UP000193811"/>
    </source>
</evidence>
<evidence type="ECO:0000313" key="4">
    <source>
        <dbReference type="Proteomes" id="UP000182227"/>
    </source>
</evidence>
<dbReference type="Proteomes" id="UP000182227">
    <property type="component" value="Unassembled WGS sequence"/>
</dbReference>
<dbReference type="EMBL" id="LQOP01000036">
    <property type="protein sequence ID" value="ORV20145.1"/>
    <property type="molecule type" value="Genomic_DNA"/>
</dbReference>
<evidence type="ECO:0000313" key="3">
    <source>
        <dbReference type="EMBL" id="ORV20145.1"/>
    </source>
</evidence>
<evidence type="ECO:0000313" key="2">
    <source>
        <dbReference type="EMBL" id="CQD15223.1"/>
    </source>
</evidence>
<accession>A0A0U1DGL9</accession>
<dbReference type="EMBL" id="CTEF01000002">
    <property type="protein sequence ID" value="CQD15223.1"/>
    <property type="molecule type" value="Genomic_DNA"/>
</dbReference>
<reference evidence="3 5" key="2">
    <citation type="submission" date="2016-01" db="EMBL/GenBank/DDBJ databases">
        <title>The new phylogeny of the genus Mycobacterium.</title>
        <authorList>
            <person name="Tarcisio F."/>
            <person name="Conor M."/>
            <person name="Antonella G."/>
            <person name="Elisabetta G."/>
            <person name="Giulia F.S."/>
            <person name="Sara T."/>
            <person name="Anna F."/>
            <person name="Clotilde B."/>
            <person name="Roberto B."/>
            <person name="Veronica D.S."/>
            <person name="Fabio R."/>
            <person name="Monica P."/>
            <person name="Olivier J."/>
            <person name="Enrico T."/>
            <person name="Nicola S."/>
        </authorList>
    </citation>
    <scope>NUCLEOTIDE SEQUENCE [LARGE SCALE GENOMIC DNA]</scope>
    <source>
        <strain evidence="3 5">CCUG 50187</strain>
    </source>
</reference>
<dbReference type="AlphaFoldDB" id="A0A0U1DGL9"/>
<feature type="compositionally biased region" description="Polar residues" evidence="1">
    <location>
        <begin position="99"/>
        <end position="109"/>
    </location>
</feature>
<feature type="compositionally biased region" description="Low complexity" evidence="1">
    <location>
        <begin position="65"/>
        <end position="76"/>
    </location>
</feature>
<proteinExistence type="predicted"/>
<evidence type="ECO:0000256" key="1">
    <source>
        <dbReference type="SAM" id="MobiDB-lite"/>
    </source>
</evidence>
<reference evidence="2 4" key="1">
    <citation type="submission" date="2015-03" db="EMBL/GenBank/DDBJ databases">
        <authorList>
            <person name="Murphy D."/>
        </authorList>
    </citation>
    <scope>NUCLEOTIDE SEQUENCE [LARGE SCALE GENOMIC DNA]</scope>
    <source>
        <strain evidence="2 4">D16</strain>
    </source>
</reference>
<dbReference type="RefSeq" id="WP_165763165.1">
    <property type="nucleotide sequence ID" value="NZ_JACKVA010000010.1"/>
</dbReference>
<feature type="compositionally biased region" description="Polar residues" evidence="1">
    <location>
        <begin position="47"/>
        <end position="64"/>
    </location>
</feature>
<organism evidence="2 4">
    <name type="scientific">Mycolicibacterium conceptionense</name>
    <dbReference type="NCBI Taxonomy" id="451644"/>
    <lineage>
        <taxon>Bacteria</taxon>
        <taxon>Bacillati</taxon>
        <taxon>Actinomycetota</taxon>
        <taxon>Actinomycetes</taxon>
        <taxon>Mycobacteriales</taxon>
        <taxon>Mycobacteriaceae</taxon>
        <taxon>Mycolicibacterium</taxon>
    </lineage>
</organism>
<sequence length="109" mass="11051">MAGVGAQGLMETLIPFGGSELANNNWATRIIGGLAGAAPAIPNAAGKSSQPSPEQVANVDPNTTQHGQGQGQAPGPVYNVQIDAANREPQGIAKDFEYHTTNANTGPGM</sequence>
<gene>
    <name evidence="3" type="ORF">AWB98_29960</name>
    <name evidence="2" type="ORF">BN970_03171</name>
</gene>
<dbReference type="Proteomes" id="UP000193811">
    <property type="component" value="Unassembled WGS sequence"/>
</dbReference>
<protein>
    <submittedName>
        <fullName evidence="2">TP901 family phage tail tape measure protein</fullName>
    </submittedName>
</protein>
<keyword evidence="5" id="KW-1185">Reference proteome</keyword>
<name>A0A0U1DGL9_9MYCO</name>
<dbReference type="GeneID" id="44300438"/>